<dbReference type="EMBL" id="JAIWYP010000012">
    <property type="protein sequence ID" value="KAH3731012.1"/>
    <property type="molecule type" value="Genomic_DNA"/>
</dbReference>
<evidence type="ECO:0000313" key="2">
    <source>
        <dbReference type="Proteomes" id="UP000828390"/>
    </source>
</evidence>
<keyword evidence="2" id="KW-1185">Reference proteome</keyword>
<reference evidence="1" key="1">
    <citation type="journal article" date="2019" name="bioRxiv">
        <title>The Genome of the Zebra Mussel, Dreissena polymorpha: A Resource for Invasive Species Research.</title>
        <authorList>
            <person name="McCartney M.A."/>
            <person name="Auch B."/>
            <person name="Kono T."/>
            <person name="Mallez S."/>
            <person name="Zhang Y."/>
            <person name="Obille A."/>
            <person name="Becker A."/>
            <person name="Abrahante J.E."/>
            <person name="Garbe J."/>
            <person name="Badalamenti J.P."/>
            <person name="Herman A."/>
            <person name="Mangelson H."/>
            <person name="Liachko I."/>
            <person name="Sullivan S."/>
            <person name="Sone E.D."/>
            <person name="Koren S."/>
            <person name="Silverstein K.A.T."/>
            <person name="Beckman K.B."/>
            <person name="Gohl D.M."/>
        </authorList>
    </citation>
    <scope>NUCLEOTIDE SEQUENCE</scope>
    <source>
        <strain evidence="1">Duluth1</strain>
        <tissue evidence="1">Whole animal</tissue>
    </source>
</reference>
<accession>A0A9D4CTM8</accession>
<sequence>MKDLCSKCLAGNIIQLLVHDLLWPALDCDGDYDLDLIRTGTILLQSCSQVL</sequence>
<name>A0A9D4CTM8_DREPO</name>
<reference evidence="1" key="2">
    <citation type="submission" date="2020-11" db="EMBL/GenBank/DDBJ databases">
        <authorList>
            <person name="McCartney M.A."/>
            <person name="Auch B."/>
            <person name="Kono T."/>
            <person name="Mallez S."/>
            <person name="Becker A."/>
            <person name="Gohl D.M."/>
            <person name="Silverstein K.A.T."/>
            <person name="Koren S."/>
            <person name="Bechman K.B."/>
            <person name="Herman A."/>
            <person name="Abrahante J.E."/>
            <person name="Garbe J."/>
        </authorList>
    </citation>
    <scope>NUCLEOTIDE SEQUENCE</scope>
    <source>
        <strain evidence="1">Duluth1</strain>
        <tissue evidence="1">Whole animal</tissue>
    </source>
</reference>
<protein>
    <submittedName>
        <fullName evidence="1">Uncharacterized protein</fullName>
    </submittedName>
</protein>
<comment type="caution">
    <text evidence="1">The sequence shown here is derived from an EMBL/GenBank/DDBJ whole genome shotgun (WGS) entry which is preliminary data.</text>
</comment>
<proteinExistence type="predicted"/>
<organism evidence="1 2">
    <name type="scientific">Dreissena polymorpha</name>
    <name type="common">Zebra mussel</name>
    <name type="synonym">Mytilus polymorpha</name>
    <dbReference type="NCBI Taxonomy" id="45954"/>
    <lineage>
        <taxon>Eukaryota</taxon>
        <taxon>Metazoa</taxon>
        <taxon>Spiralia</taxon>
        <taxon>Lophotrochozoa</taxon>
        <taxon>Mollusca</taxon>
        <taxon>Bivalvia</taxon>
        <taxon>Autobranchia</taxon>
        <taxon>Heteroconchia</taxon>
        <taxon>Euheterodonta</taxon>
        <taxon>Imparidentia</taxon>
        <taxon>Neoheterodontei</taxon>
        <taxon>Myida</taxon>
        <taxon>Dreissenoidea</taxon>
        <taxon>Dreissenidae</taxon>
        <taxon>Dreissena</taxon>
    </lineage>
</organism>
<dbReference type="Proteomes" id="UP000828390">
    <property type="component" value="Unassembled WGS sequence"/>
</dbReference>
<gene>
    <name evidence="1" type="ORF">DPMN_057017</name>
</gene>
<dbReference type="AlphaFoldDB" id="A0A9D4CTM8"/>
<evidence type="ECO:0000313" key="1">
    <source>
        <dbReference type="EMBL" id="KAH3731012.1"/>
    </source>
</evidence>